<evidence type="ECO:0000256" key="1">
    <source>
        <dbReference type="SAM" id="MobiDB-lite"/>
    </source>
</evidence>
<comment type="caution">
    <text evidence="2">The sequence shown here is derived from an EMBL/GenBank/DDBJ whole genome shotgun (WGS) entry which is preliminary data.</text>
</comment>
<gene>
    <name evidence="2" type="ORF">ABZV61_27435</name>
</gene>
<sequence length="87" mass="9031">MPQLPGGLPSASGDNDVVLGNARTYVAMFNDPGSVAPDAGRLLSQYWRSAAHQPLRGGVRNDRWGHSPDGGGPTVAYGRIAGRSSQG</sequence>
<organism evidence="2 3">
    <name type="scientific">Streptomyces sp. 900116325</name>
    <dbReference type="NCBI Taxonomy" id="3154295"/>
    <lineage>
        <taxon>Bacteria</taxon>
        <taxon>Bacillati</taxon>
        <taxon>Actinomycetota</taxon>
        <taxon>Actinomycetes</taxon>
        <taxon>Kitasatosporales</taxon>
        <taxon>Streptomycetaceae</taxon>
        <taxon>Streptomyces</taxon>
    </lineage>
</organism>
<evidence type="ECO:0000313" key="2">
    <source>
        <dbReference type="EMBL" id="MET8436449.1"/>
    </source>
</evidence>
<feature type="region of interest" description="Disordered" evidence="1">
    <location>
        <begin position="56"/>
        <end position="87"/>
    </location>
</feature>
<accession>A0ABV2UF20</accession>
<dbReference type="RefSeq" id="WP_356500606.1">
    <property type="nucleotide sequence ID" value="NZ_JBEXEF010000020.1"/>
</dbReference>
<keyword evidence="3" id="KW-1185">Reference proteome</keyword>
<name>A0ABV2UF20_9ACTN</name>
<evidence type="ECO:0000313" key="3">
    <source>
        <dbReference type="Proteomes" id="UP001550044"/>
    </source>
</evidence>
<proteinExistence type="predicted"/>
<reference evidence="2 3" key="1">
    <citation type="submission" date="2024-06" db="EMBL/GenBank/DDBJ databases">
        <title>The Natural Products Discovery Center: Release of the First 8490 Sequenced Strains for Exploring Actinobacteria Biosynthetic Diversity.</title>
        <authorList>
            <person name="Kalkreuter E."/>
            <person name="Kautsar S.A."/>
            <person name="Yang D."/>
            <person name="Bader C.D."/>
            <person name="Teijaro C.N."/>
            <person name="Fluegel L."/>
            <person name="Davis C.M."/>
            <person name="Simpson J.R."/>
            <person name="Lauterbach L."/>
            <person name="Steele A.D."/>
            <person name="Gui C."/>
            <person name="Meng S."/>
            <person name="Li G."/>
            <person name="Viehrig K."/>
            <person name="Ye F."/>
            <person name="Su P."/>
            <person name="Kiefer A.F."/>
            <person name="Nichols A."/>
            <person name="Cepeda A.J."/>
            <person name="Yan W."/>
            <person name="Fan B."/>
            <person name="Jiang Y."/>
            <person name="Adhikari A."/>
            <person name="Zheng C.-J."/>
            <person name="Schuster L."/>
            <person name="Cowan T.M."/>
            <person name="Smanski M.J."/>
            <person name="Chevrette M.G."/>
            <person name="De Carvalho L.P.S."/>
            <person name="Shen B."/>
        </authorList>
    </citation>
    <scope>NUCLEOTIDE SEQUENCE [LARGE SCALE GENOMIC DNA]</scope>
    <source>
        <strain evidence="2 3">NPDC005137</strain>
    </source>
</reference>
<protein>
    <submittedName>
        <fullName evidence="2">Uncharacterized protein</fullName>
    </submittedName>
</protein>
<dbReference type="EMBL" id="JBEXIP010000026">
    <property type="protein sequence ID" value="MET8436449.1"/>
    <property type="molecule type" value="Genomic_DNA"/>
</dbReference>
<dbReference type="Proteomes" id="UP001550044">
    <property type="component" value="Unassembled WGS sequence"/>
</dbReference>